<dbReference type="Proteomes" id="UP000295106">
    <property type="component" value="Unassembled WGS sequence"/>
</dbReference>
<dbReference type="EMBL" id="SLXD01000014">
    <property type="protein sequence ID" value="TCO99855.1"/>
    <property type="molecule type" value="Genomic_DNA"/>
</dbReference>
<dbReference type="PROSITE" id="PS51352">
    <property type="entry name" value="THIOREDOXIN_2"/>
    <property type="match status" value="1"/>
</dbReference>
<evidence type="ECO:0000313" key="2">
    <source>
        <dbReference type="EMBL" id="TCO99855.1"/>
    </source>
</evidence>
<dbReference type="SUPFAM" id="SSF52833">
    <property type="entry name" value="Thioredoxin-like"/>
    <property type="match status" value="1"/>
</dbReference>
<comment type="caution">
    <text evidence="2">The sequence shown here is derived from an EMBL/GenBank/DDBJ whole genome shotgun (WGS) entry which is preliminary data.</text>
</comment>
<dbReference type="CDD" id="cd02947">
    <property type="entry name" value="TRX_family"/>
    <property type="match status" value="1"/>
</dbReference>
<feature type="domain" description="Thioredoxin" evidence="1">
    <location>
        <begin position="1"/>
        <end position="109"/>
    </location>
</feature>
<dbReference type="OrthoDB" id="215495at2"/>
<dbReference type="GeneID" id="99685385"/>
<evidence type="ECO:0000313" key="3">
    <source>
        <dbReference type="Proteomes" id="UP000295106"/>
    </source>
</evidence>
<dbReference type="Pfam" id="PF00085">
    <property type="entry name" value="Thioredoxin"/>
    <property type="match status" value="1"/>
</dbReference>
<dbReference type="AlphaFoldDB" id="A0A4R2MBE1"/>
<organism evidence="2 3">
    <name type="scientific">Rubrivivax gelatinosus</name>
    <name type="common">Rhodocyclus gelatinosus</name>
    <name type="synonym">Rhodopseudomonas gelatinosa</name>
    <dbReference type="NCBI Taxonomy" id="28068"/>
    <lineage>
        <taxon>Bacteria</taxon>
        <taxon>Pseudomonadati</taxon>
        <taxon>Pseudomonadota</taxon>
        <taxon>Betaproteobacteria</taxon>
        <taxon>Burkholderiales</taxon>
        <taxon>Sphaerotilaceae</taxon>
        <taxon>Rubrivivax</taxon>
    </lineage>
</organism>
<name>A0A4R2MBE1_RUBGE</name>
<reference evidence="2 3" key="1">
    <citation type="submission" date="2019-03" db="EMBL/GenBank/DDBJ databases">
        <title>Genomic Encyclopedia of Type Strains, Phase IV (KMG-IV): sequencing the most valuable type-strain genomes for metagenomic binning, comparative biology and taxonomic classification.</title>
        <authorList>
            <person name="Goeker M."/>
        </authorList>
    </citation>
    <scope>NUCLEOTIDE SEQUENCE [LARGE SCALE GENOMIC DNA]</scope>
    <source>
        <strain evidence="2 3">DSM 1709</strain>
    </source>
</reference>
<protein>
    <submittedName>
        <fullName evidence="2">Thioredoxin 1</fullName>
    </submittedName>
</protein>
<accession>A0A4R2MBE1</accession>
<sequence>MTTPDTLPVDREPTRAEVDALDAPVVLEFGTGWCPHCLGAQPAIGAVRAEFPQIAHRQVEDGRGRPLGRSFAVKLWPTLVFLHRGREVARVVRPQAEDELRRAWQALADAAA</sequence>
<gene>
    <name evidence="2" type="ORF">EV684_114152</name>
</gene>
<proteinExistence type="predicted"/>
<dbReference type="Gene3D" id="3.40.30.10">
    <property type="entry name" value="Glutaredoxin"/>
    <property type="match status" value="1"/>
</dbReference>
<dbReference type="InterPro" id="IPR036249">
    <property type="entry name" value="Thioredoxin-like_sf"/>
</dbReference>
<evidence type="ECO:0000259" key="1">
    <source>
        <dbReference type="PROSITE" id="PS51352"/>
    </source>
</evidence>
<dbReference type="RefSeq" id="WP_132649161.1">
    <property type="nucleotide sequence ID" value="NZ_CP181386.1"/>
</dbReference>
<dbReference type="InterPro" id="IPR013766">
    <property type="entry name" value="Thioredoxin_domain"/>
</dbReference>